<reference evidence="1 2" key="1">
    <citation type="journal article" date="2016" name="Nat. Commun.">
        <title>Thousands of microbial genomes shed light on interconnected biogeochemical processes in an aquifer system.</title>
        <authorList>
            <person name="Anantharaman K."/>
            <person name="Brown C.T."/>
            <person name="Hug L.A."/>
            <person name="Sharon I."/>
            <person name="Castelle C.J."/>
            <person name="Probst A.J."/>
            <person name="Thomas B.C."/>
            <person name="Singh A."/>
            <person name="Wilkins M.J."/>
            <person name="Karaoz U."/>
            <person name="Brodie E.L."/>
            <person name="Williams K.H."/>
            <person name="Hubbard S.S."/>
            <person name="Banfield J.F."/>
        </authorList>
    </citation>
    <scope>NUCLEOTIDE SEQUENCE [LARGE SCALE GENOMIC DNA]</scope>
</reference>
<gene>
    <name evidence="1" type="ORF">A2264_05165</name>
</gene>
<comment type="caution">
    <text evidence="1">The sequence shown here is derived from an EMBL/GenBank/DDBJ whole genome shotgun (WGS) entry which is preliminary data.</text>
</comment>
<organism evidence="1 2">
    <name type="scientific">candidate division WWE3 bacterium RIFOXYA2_FULL_46_9</name>
    <dbReference type="NCBI Taxonomy" id="1802636"/>
    <lineage>
        <taxon>Bacteria</taxon>
        <taxon>Katanobacteria</taxon>
    </lineage>
</organism>
<evidence type="ECO:0000313" key="1">
    <source>
        <dbReference type="EMBL" id="OGC63734.1"/>
    </source>
</evidence>
<accession>A0A1F4W2T8</accession>
<dbReference type="PROSITE" id="PS51257">
    <property type="entry name" value="PROKAR_LIPOPROTEIN"/>
    <property type="match status" value="1"/>
</dbReference>
<name>A0A1F4W2T8_UNCKA</name>
<evidence type="ECO:0000313" key="2">
    <source>
        <dbReference type="Proteomes" id="UP000176614"/>
    </source>
</evidence>
<sequence length="274" mass="29912">MKKNFSLETLLGCIALLGCTVLVAALVLSCALTSGVKDFNAAEADMASAAHWFISVQNGATSGLAPLPKRFADCQQTLSGTDSSDAQAMILMACETAIQNSASNWEKISYYYNGTAGKEYGDRAKIPDSWLTGYASEYYQDRFSGAEVEVWVNFKGEIFFQPRYGVVTCMEKPTGGYDCIPGEANCILIESGTLCGGPNDIPVGQYYQLLFQADTLYAIVEVNPDRLLSYTVPDGQIYTDLLEKLVPDPKMLWALGRSTMHVLGEDPLIIVRNK</sequence>
<dbReference type="EMBL" id="MEVT01000004">
    <property type="protein sequence ID" value="OGC63734.1"/>
    <property type="molecule type" value="Genomic_DNA"/>
</dbReference>
<dbReference type="AlphaFoldDB" id="A0A1F4W2T8"/>
<proteinExistence type="predicted"/>
<protein>
    <submittedName>
        <fullName evidence="1">Uncharacterized protein</fullName>
    </submittedName>
</protein>
<dbReference type="Proteomes" id="UP000176614">
    <property type="component" value="Unassembled WGS sequence"/>
</dbReference>